<gene>
    <name evidence="1" type="ORF">GCM10010328_44940</name>
</gene>
<proteinExistence type="predicted"/>
<dbReference type="InterPro" id="IPR045682">
    <property type="entry name" value="DUF6193"/>
</dbReference>
<organism evidence="1 2">
    <name type="scientific">Streptomyces rubiginosohelvolus</name>
    <dbReference type="NCBI Taxonomy" id="67362"/>
    <lineage>
        <taxon>Bacteria</taxon>
        <taxon>Bacillati</taxon>
        <taxon>Actinomycetota</taxon>
        <taxon>Actinomycetes</taxon>
        <taxon>Kitasatosporales</taxon>
        <taxon>Streptomycetaceae</taxon>
        <taxon>Streptomyces</taxon>
    </lineage>
</organism>
<sequence>MAAEIDAGIPGSVTKEWQSVLSESSGVIDPNLSRAAHANPKLRSLFPLISHGSLQFSRCTRYPWSRDVPSLFRRRDGRFSVIRLWETGESGLREVGVADTASEAVALLSASLPEDWGPAIEGTADDL</sequence>
<protein>
    <submittedName>
        <fullName evidence="1">Uncharacterized protein</fullName>
    </submittedName>
</protein>
<evidence type="ECO:0000313" key="2">
    <source>
        <dbReference type="Proteomes" id="UP000624183"/>
    </source>
</evidence>
<accession>A0ABQ3C256</accession>
<dbReference type="Pfam" id="PF19692">
    <property type="entry name" value="DUF6193"/>
    <property type="match status" value="1"/>
</dbReference>
<comment type="caution">
    <text evidence="1">The sequence shown here is derived from an EMBL/GenBank/DDBJ whole genome shotgun (WGS) entry which is preliminary data.</text>
</comment>
<evidence type="ECO:0000313" key="1">
    <source>
        <dbReference type="EMBL" id="GGZ65117.1"/>
    </source>
</evidence>
<keyword evidence="2" id="KW-1185">Reference proteome</keyword>
<reference evidence="2" key="1">
    <citation type="journal article" date="2019" name="Int. J. Syst. Evol. Microbiol.">
        <title>The Global Catalogue of Microorganisms (GCM) 10K type strain sequencing project: providing services to taxonomists for standard genome sequencing and annotation.</title>
        <authorList>
            <consortium name="The Broad Institute Genomics Platform"/>
            <consortium name="The Broad Institute Genome Sequencing Center for Infectious Disease"/>
            <person name="Wu L."/>
            <person name="Ma J."/>
        </authorList>
    </citation>
    <scope>NUCLEOTIDE SEQUENCE [LARGE SCALE GENOMIC DNA]</scope>
    <source>
        <strain evidence="2">JCM 4602</strain>
    </source>
</reference>
<dbReference type="EMBL" id="BMUW01000008">
    <property type="protein sequence ID" value="GGZ65117.1"/>
    <property type="molecule type" value="Genomic_DNA"/>
</dbReference>
<name>A0ABQ3C256_9ACTN</name>
<dbReference type="Proteomes" id="UP000624183">
    <property type="component" value="Unassembled WGS sequence"/>
</dbReference>